<evidence type="ECO:0000256" key="3">
    <source>
        <dbReference type="ARBA" id="ARBA00022989"/>
    </source>
</evidence>
<proteinExistence type="predicted"/>
<dbReference type="Proteomes" id="UP000256645">
    <property type="component" value="Unassembled WGS sequence"/>
</dbReference>
<sequence length="298" mass="33127">MTDSTTGSYQLYKYDPSFAAAIIAAGAFGITAILHIFQLVKNRTWYFIPFVIGGIFEVLGYIGRIISSKQVPGEWTLMPYLMQTLFLLLAPSLLAASIYMVLGRMIRVMGAESLSPIRVNWLTKIFVVGDVVSFLMQGSGGGMLAKATTTSASSLGNTIIKGGLLIQILFFAFFMVISIIFNIRLQRNPTLVSKSGEVPWKKLLNILYAASFLILIRCIFRFLEYVEGQNGYLLEHEVFMYIFDAVLMFLAMTLFNIVHPSSITNVQPYVSFDEESQSIAMHPPSPSPNPYNGRGSGY</sequence>
<comment type="subcellular location">
    <subcellularLocation>
        <location evidence="1">Membrane</location>
        <topology evidence="1">Multi-pass membrane protein</topology>
    </subcellularLocation>
</comment>
<protein>
    <recommendedName>
        <fullName evidence="9">RTA1-domain-containing protein</fullName>
    </recommendedName>
</protein>
<keyword evidence="3 6" id="KW-1133">Transmembrane helix</keyword>
<organism evidence="7 8">
    <name type="scientific">Coleophoma cylindrospora</name>
    <dbReference type="NCBI Taxonomy" id="1849047"/>
    <lineage>
        <taxon>Eukaryota</taxon>
        <taxon>Fungi</taxon>
        <taxon>Dikarya</taxon>
        <taxon>Ascomycota</taxon>
        <taxon>Pezizomycotina</taxon>
        <taxon>Leotiomycetes</taxon>
        <taxon>Helotiales</taxon>
        <taxon>Dermateaceae</taxon>
        <taxon>Coleophoma</taxon>
    </lineage>
</organism>
<evidence type="ECO:0000256" key="5">
    <source>
        <dbReference type="SAM" id="MobiDB-lite"/>
    </source>
</evidence>
<accession>A0A3D8R6W6</accession>
<evidence type="ECO:0000256" key="2">
    <source>
        <dbReference type="ARBA" id="ARBA00022692"/>
    </source>
</evidence>
<evidence type="ECO:0008006" key="9">
    <source>
        <dbReference type="Google" id="ProtNLM"/>
    </source>
</evidence>
<dbReference type="PANTHER" id="PTHR31465">
    <property type="entry name" value="PROTEIN RTA1-RELATED"/>
    <property type="match status" value="1"/>
</dbReference>
<feature type="transmembrane region" description="Helical" evidence="6">
    <location>
        <begin position="203"/>
        <end position="223"/>
    </location>
</feature>
<gene>
    <name evidence="7" type="ORF">BP6252_08746</name>
</gene>
<name>A0A3D8R6W6_9HELO</name>
<keyword evidence="2 6" id="KW-0812">Transmembrane</keyword>
<feature type="region of interest" description="Disordered" evidence="5">
    <location>
        <begin position="278"/>
        <end position="298"/>
    </location>
</feature>
<dbReference type="AlphaFoldDB" id="A0A3D8R6W6"/>
<keyword evidence="4 6" id="KW-0472">Membrane</keyword>
<evidence type="ECO:0000313" key="7">
    <source>
        <dbReference type="EMBL" id="RDW69726.1"/>
    </source>
</evidence>
<feature type="transmembrane region" description="Helical" evidence="6">
    <location>
        <begin position="122"/>
        <end position="144"/>
    </location>
</feature>
<evidence type="ECO:0000256" key="4">
    <source>
        <dbReference type="ARBA" id="ARBA00023136"/>
    </source>
</evidence>
<dbReference type="Pfam" id="PF04479">
    <property type="entry name" value="RTA1"/>
    <property type="match status" value="1"/>
</dbReference>
<feature type="transmembrane region" description="Helical" evidence="6">
    <location>
        <begin position="44"/>
        <end position="66"/>
    </location>
</feature>
<evidence type="ECO:0000313" key="8">
    <source>
        <dbReference type="Proteomes" id="UP000256645"/>
    </source>
</evidence>
<reference evidence="7 8" key="1">
    <citation type="journal article" date="2018" name="IMA Fungus">
        <title>IMA Genome-F 9: Draft genome sequence of Annulohypoxylon stygium, Aspergillus mulundensis, Berkeleyomyces basicola (syn. Thielaviopsis basicola), Ceratocystis smalleyi, two Cercospora beticola strains, Coleophoma cylindrospora, Fusarium fracticaudum, Phialophora cf. hyalina, and Morchella septimelata.</title>
        <authorList>
            <person name="Wingfield B.D."/>
            <person name="Bills G.F."/>
            <person name="Dong Y."/>
            <person name="Huang W."/>
            <person name="Nel W.J."/>
            <person name="Swalarsk-Parry B.S."/>
            <person name="Vaghefi N."/>
            <person name="Wilken P.M."/>
            <person name="An Z."/>
            <person name="de Beer Z.W."/>
            <person name="De Vos L."/>
            <person name="Chen L."/>
            <person name="Duong T.A."/>
            <person name="Gao Y."/>
            <person name="Hammerbacher A."/>
            <person name="Kikkert J.R."/>
            <person name="Li Y."/>
            <person name="Li H."/>
            <person name="Li K."/>
            <person name="Li Q."/>
            <person name="Liu X."/>
            <person name="Ma X."/>
            <person name="Naidoo K."/>
            <person name="Pethybridge S.J."/>
            <person name="Sun J."/>
            <person name="Steenkamp E.T."/>
            <person name="van der Nest M.A."/>
            <person name="van Wyk S."/>
            <person name="Wingfield M.J."/>
            <person name="Xiong C."/>
            <person name="Yue Q."/>
            <person name="Zhang X."/>
        </authorList>
    </citation>
    <scope>NUCLEOTIDE SEQUENCE [LARGE SCALE GENOMIC DNA]</scope>
    <source>
        <strain evidence="7 8">BP6252</strain>
    </source>
</reference>
<dbReference type="GO" id="GO:0016020">
    <property type="term" value="C:membrane"/>
    <property type="evidence" value="ECO:0007669"/>
    <property type="project" value="UniProtKB-SubCell"/>
</dbReference>
<dbReference type="OrthoDB" id="3358017at2759"/>
<feature type="transmembrane region" description="Helical" evidence="6">
    <location>
        <begin position="238"/>
        <end position="258"/>
    </location>
</feature>
<evidence type="ECO:0000256" key="1">
    <source>
        <dbReference type="ARBA" id="ARBA00004141"/>
    </source>
</evidence>
<feature type="transmembrane region" description="Helical" evidence="6">
    <location>
        <begin position="18"/>
        <end position="37"/>
    </location>
</feature>
<dbReference type="STRING" id="1849047.A0A3D8R6W6"/>
<evidence type="ECO:0000256" key="6">
    <source>
        <dbReference type="SAM" id="Phobius"/>
    </source>
</evidence>
<comment type="caution">
    <text evidence="7">The sequence shown here is derived from an EMBL/GenBank/DDBJ whole genome shotgun (WGS) entry which is preliminary data.</text>
</comment>
<feature type="transmembrane region" description="Helical" evidence="6">
    <location>
        <begin position="78"/>
        <end position="102"/>
    </location>
</feature>
<keyword evidence="8" id="KW-1185">Reference proteome</keyword>
<dbReference type="PANTHER" id="PTHR31465:SF35">
    <property type="entry name" value="RTA1 DOMAIN PROTEIN-RELATED"/>
    <property type="match status" value="1"/>
</dbReference>
<dbReference type="EMBL" id="PDLM01000009">
    <property type="protein sequence ID" value="RDW69726.1"/>
    <property type="molecule type" value="Genomic_DNA"/>
</dbReference>
<dbReference type="InterPro" id="IPR007568">
    <property type="entry name" value="RTA1"/>
</dbReference>
<feature type="transmembrane region" description="Helical" evidence="6">
    <location>
        <begin position="164"/>
        <end position="183"/>
    </location>
</feature>